<evidence type="ECO:0000313" key="8">
    <source>
        <dbReference type="EMBL" id="MBX7458883.1"/>
    </source>
</evidence>
<dbReference type="Gene3D" id="2.40.170.20">
    <property type="entry name" value="TonB-dependent receptor, beta-barrel domain"/>
    <property type="match status" value="1"/>
</dbReference>
<sequence>MLRANTLKTLVRPAFLSSVAGLAIASPAYAQDTETRIETDAEAVAEADAPAIIVTGTRQSDRSAADTVAPVDVVGSAELNNTADADIGNVLRVSVPSFNVGTQPISDAATLVRPANLRGLSPDNTLVLVNGKRMHRAAVIAFLGGGISDGSQGPDISVIPSIAIKQLEVLRDGASSQYGSDAIAGVLNFILKDAPDGGTVSAQWGQTYEGDGDKYSIAGNVGIGLGSTGFLNLSGEYGEQDATVRSVQRDDAAALIAAGNTDVADPAQIWGQPNVNDDMKFYANMGVDFTPEISFYAFGNYAERNVDGGFFFRNPTNRGGVYEGPTVDPATGQPLAAADGGVPSVLVGDLSIDTAGDCPAGIPLTNGGLIPDPTILAQVSADANCFSFVELFPGGFTPRFGGDVEDYSAAAGIRGQLFGGLDFDLSYRHGRNKTSFSIRNTVNASLGPNTPTEFNPGGYAQTENVVNLDLGYEIPVGGGSIYIASGAEYRDEEFTITAGDPASFALGPLAQPSAAYPTGQGFSTSSNGFPGFATNAAGSSKEDNKAAYIDIEADLVDALTLQGAVRYEDTKSFGDTVTWKLGALYKLTDAWRLRGTYSTGFRVPTAGQANVINITTQFSNGELQDEGTFPLNSAAGLIVSDYVAGNDVILLGDGSTGAGGVRPTLGSEKSDSFTLGVAGDFGDFTVTLDYFNIKLRDRISRSSAISFPAALCYLADVDGVATGCPANYNDPDETLPSPAELLTQLDAAGSLNRGDFTGFEDLVSFSYFNNDFDTRTQGLDFVANARLYPFESGTTRATLAINWTDTKVTDAGSTISATRQRQLEEGLPQWKGFLNLTHEQGRFRGLLRANYFGSYYEAHLEDSTLPIDAGAELTFDVEAAYEVLDGLELAVGAQNVLDNYPELNPYSGIVGAKYGERSPFGFNGGNYYLRARFQW</sequence>
<dbReference type="EMBL" id="JAIGNK010000003">
    <property type="protein sequence ID" value="MBX7458883.1"/>
    <property type="molecule type" value="Genomic_DNA"/>
</dbReference>
<comment type="subcellular location">
    <subcellularLocation>
        <location evidence="1 4">Cell outer membrane</location>
    </subcellularLocation>
</comment>
<dbReference type="SUPFAM" id="SSF56935">
    <property type="entry name" value="Porins"/>
    <property type="match status" value="1"/>
</dbReference>
<accession>A0ABS7IZ82</accession>
<evidence type="ECO:0000259" key="7">
    <source>
        <dbReference type="Pfam" id="PF07715"/>
    </source>
</evidence>
<comment type="similarity">
    <text evidence="4">Belongs to the TonB-dependent receptor family.</text>
</comment>
<evidence type="ECO:0000256" key="3">
    <source>
        <dbReference type="ARBA" id="ARBA00023237"/>
    </source>
</evidence>
<dbReference type="Pfam" id="PF00593">
    <property type="entry name" value="TonB_dep_Rec_b-barrel"/>
    <property type="match status" value="1"/>
</dbReference>
<keyword evidence="3" id="KW-0998">Cell outer membrane</keyword>
<evidence type="ECO:0000256" key="2">
    <source>
        <dbReference type="ARBA" id="ARBA00023136"/>
    </source>
</evidence>
<evidence type="ECO:0000259" key="6">
    <source>
        <dbReference type="Pfam" id="PF00593"/>
    </source>
</evidence>
<evidence type="ECO:0000256" key="5">
    <source>
        <dbReference type="SAM" id="SignalP"/>
    </source>
</evidence>
<dbReference type="Proteomes" id="UP000783253">
    <property type="component" value="Unassembled WGS sequence"/>
</dbReference>
<comment type="caution">
    <text evidence="8">The sequence shown here is derived from an EMBL/GenBank/DDBJ whole genome shotgun (WGS) entry which is preliminary data.</text>
</comment>
<dbReference type="PANTHER" id="PTHR47234">
    <property type="match status" value="1"/>
</dbReference>
<evidence type="ECO:0000313" key="9">
    <source>
        <dbReference type="Proteomes" id="UP000783253"/>
    </source>
</evidence>
<dbReference type="Gene3D" id="2.170.130.10">
    <property type="entry name" value="TonB-dependent receptor, plug domain"/>
    <property type="match status" value="1"/>
</dbReference>
<dbReference type="InterPro" id="IPR000531">
    <property type="entry name" value="Beta-barrel_TonB"/>
</dbReference>
<evidence type="ECO:0000256" key="4">
    <source>
        <dbReference type="RuleBase" id="RU003357"/>
    </source>
</evidence>
<dbReference type="InterPro" id="IPR037066">
    <property type="entry name" value="Plug_dom_sf"/>
</dbReference>
<reference evidence="8 9" key="1">
    <citation type="submission" date="2021-08" db="EMBL/GenBank/DDBJ databases">
        <title>Comparative Genomics Analysis of the Genus Qipengyuania Reveals Extensive Genetic Diversity and Metabolic Versatility, Including the Description of Fifteen Novel Species.</title>
        <authorList>
            <person name="Liu Y."/>
        </authorList>
    </citation>
    <scope>NUCLEOTIDE SEQUENCE [LARGE SCALE GENOMIC DNA]</scope>
    <source>
        <strain evidence="8 9">1NDH17</strain>
    </source>
</reference>
<feature type="domain" description="TonB-dependent receptor-like beta-barrel" evidence="6">
    <location>
        <begin position="402"/>
        <end position="896"/>
    </location>
</feature>
<protein>
    <submittedName>
        <fullName evidence="8">TonB-dependent receptor</fullName>
    </submittedName>
</protein>
<keyword evidence="4" id="KW-0798">TonB box</keyword>
<keyword evidence="2 4" id="KW-0472">Membrane</keyword>
<keyword evidence="5" id="KW-0732">Signal</keyword>
<gene>
    <name evidence="8" type="ORF">K3152_11555</name>
</gene>
<proteinExistence type="inferred from homology"/>
<feature type="chain" id="PRO_5047409392" evidence="5">
    <location>
        <begin position="31"/>
        <end position="935"/>
    </location>
</feature>
<feature type="domain" description="TonB-dependent receptor plug" evidence="7">
    <location>
        <begin position="65"/>
        <end position="186"/>
    </location>
</feature>
<dbReference type="Pfam" id="PF07715">
    <property type="entry name" value="Plug"/>
    <property type="match status" value="1"/>
</dbReference>
<keyword evidence="8" id="KW-0675">Receptor</keyword>
<name>A0ABS7IZ82_9SPHN</name>
<evidence type="ECO:0000256" key="1">
    <source>
        <dbReference type="ARBA" id="ARBA00004442"/>
    </source>
</evidence>
<feature type="signal peptide" evidence="5">
    <location>
        <begin position="1"/>
        <end position="30"/>
    </location>
</feature>
<dbReference type="InterPro" id="IPR036942">
    <property type="entry name" value="Beta-barrel_TonB_sf"/>
</dbReference>
<dbReference type="RefSeq" id="WP_221574243.1">
    <property type="nucleotide sequence ID" value="NZ_JAIGNK010000003.1"/>
</dbReference>
<organism evidence="8 9">
    <name type="scientific">Qipengyuania polymorpha</name>
    <dbReference type="NCBI Taxonomy" id="2867234"/>
    <lineage>
        <taxon>Bacteria</taxon>
        <taxon>Pseudomonadati</taxon>
        <taxon>Pseudomonadota</taxon>
        <taxon>Alphaproteobacteria</taxon>
        <taxon>Sphingomonadales</taxon>
        <taxon>Erythrobacteraceae</taxon>
        <taxon>Qipengyuania</taxon>
    </lineage>
</organism>
<dbReference type="InterPro" id="IPR012910">
    <property type="entry name" value="Plug_dom"/>
</dbReference>
<keyword evidence="9" id="KW-1185">Reference proteome</keyword>
<dbReference type="PANTHER" id="PTHR47234:SF3">
    <property type="entry name" value="SECRETIN_TONB SHORT N-TERMINAL DOMAIN-CONTAINING PROTEIN"/>
    <property type="match status" value="1"/>
</dbReference>